<dbReference type="Gene3D" id="2.30.42.10">
    <property type="match status" value="1"/>
</dbReference>
<dbReference type="RefSeq" id="WP_084448197.1">
    <property type="nucleotide sequence ID" value="NZ_BDDT01000006.1"/>
</dbReference>
<protein>
    <submittedName>
        <fullName evidence="2">Signaling protein</fullName>
    </submittedName>
</protein>
<dbReference type="AlphaFoldDB" id="A0A7V1D1X0"/>
<dbReference type="OrthoDB" id="6296266at2"/>
<comment type="caution">
    <text evidence="2">The sequence shown here is derived from an EMBL/GenBank/DDBJ whole genome shotgun (WGS) entry which is preliminary data.</text>
</comment>
<dbReference type="SUPFAM" id="SSF50156">
    <property type="entry name" value="PDZ domain-like"/>
    <property type="match status" value="1"/>
</dbReference>
<name>A0A7V1D1X0_9GAMM</name>
<gene>
    <name evidence="2" type="ORF">ENH88_18350</name>
</gene>
<organism evidence="2">
    <name type="scientific">Pseudoalteromonas prydzensis</name>
    <dbReference type="NCBI Taxonomy" id="182141"/>
    <lineage>
        <taxon>Bacteria</taxon>
        <taxon>Pseudomonadati</taxon>
        <taxon>Pseudomonadota</taxon>
        <taxon>Gammaproteobacteria</taxon>
        <taxon>Alteromonadales</taxon>
        <taxon>Pseudoalteromonadaceae</taxon>
        <taxon>Pseudoalteromonas</taxon>
    </lineage>
</organism>
<feature type="domain" description="PDZ" evidence="1">
    <location>
        <begin position="16"/>
        <end position="100"/>
    </location>
</feature>
<proteinExistence type="predicted"/>
<dbReference type="PROSITE" id="PS50106">
    <property type="entry name" value="PDZ"/>
    <property type="match status" value="1"/>
</dbReference>
<evidence type="ECO:0000259" key="1">
    <source>
        <dbReference type="PROSITE" id="PS50106"/>
    </source>
</evidence>
<dbReference type="SMART" id="SM00228">
    <property type="entry name" value="PDZ"/>
    <property type="match status" value="1"/>
</dbReference>
<dbReference type="EMBL" id="DRGM01000185">
    <property type="protein sequence ID" value="HEA18359.1"/>
    <property type="molecule type" value="Genomic_DNA"/>
</dbReference>
<dbReference type="InterPro" id="IPR001478">
    <property type="entry name" value="PDZ"/>
</dbReference>
<reference evidence="2" key="1">
    <citation type="journal article" date="2020" name="mSystems">
        <title>Genome- and Community-Level Interaction Insights into Carbon Utilization and Element Cycling Functions of Hydrothermarchaeota in Hydrothermal Sediment.</title>
        <authorList>
            <person name="Zhou Z."/>
            <person name="Liu Y."/>
            <person name="Xu W."/>
            <person name="Pan J."/>
            <person name="Luo Z.H."/>
            <person name="Li M."/>
        </authorList>
    </citation>
    <scope>NUCLEOTIDE SEQUENCE [LARGE SCALE GENOMIC DNA]</scope>
    <source>
        <strain evidence="2">HyVt-346</strain>
    </source>
</reference>
<dbReference type="Proteomes" id="UP000886188">
    <property type="component" value="Unassembled WGS sequence"/>
</dbReference>
<evidence type="ECO:0000313" key="2">
    <source>
        <dbReference type="EMBL" id="HEA18359.1"/>
    </source>
</evidence>
<dbReference type="InterPro" id="IPR036034">
    <property type="entry name" value="PDZ_sf"/>
</dbReference>
<accession>A0A7V1D1X0</accession>
<sequence>MNSIRKIILISLFLPFAALAEGKIGIVAGVSVDGFFSPEITEFKIDNVQSGSPAEKAGIKAGQLVIELDGCKIPGCPADKAKKLMAKETGEILPLLVKNLDGSEVLLKIHVGE</sequence>
<dbReference type="GeneID" id="303294035"/>
<dbReference type="Pfam" id="PF00595">
    <property type="entry name" value="PDZ"/>
    <property type="match status" value="1"/>
</dbReference>